<dbReference type="AlphaFoldDB" id="A0A6G7YD85"/>
<feature type="transmembrane region" description="Helical" evidence="1">
    <location>
        <begin position="153"/>
        <end position="171"/>
    </location>
</feature>
<feature type="transmembrane region" description="Helical" evidence="1">
    <location>
        <begin position="42"/>
        <end position="62"/>
    </location>
</feature>
<keyword evidence="4" id="KW-1185">Reference proteome</keyword>
<dbReference type="EMBL" id="CP049866">
    <property type="protein sequence ID" value="QIK74782.1"/>
    <property type="molecule type" value="Genomic_DNA"/>
</dbReference>
<protein>
    <submittedName>
        <fullName evidence="3">Tripartite tricarboxylate transporter TctB family protein</fullName>
    </submittedName>
</protein>
<evidence type="ECO:0000259" key="2">
    <source>
        <dbReference type="Pfam" id="PF07331"/>
    </source>
</evidence>
<proteinExistence type="predicted"/>
<accession>A0A6G7YD85</accession>
<feature type="domain" description="DUF1468" evidence="2">
    <location>
        <begin position="43"/>
        <end position="176"/>
    </location>
</feature>
<keyword evidence="1" id="KW-0812">Transmembrane</keyword>
<feature type="transmembrane region" description="Helical" evidence="1">
    <location>
        <begin position="108"/>
        <end position="141"/>
    </location>
</feature>
<organism evidence="3 4">
    <name type="scientific">Nocardioides piscis</name>
    <dbReference type="NCBI Taxonomy" id="2714938"/>
    <lineage>
        <taxon>Bacteria</taxon>
        <taxon>Bacillati</taxon>
        <taxon>Actinomycetota</taxon>
        <taxon>Actinomycetes</taxon>
        <taxon>Propionibacteriales</taxon>
        <taxon>Nocardioidaceae</taxon>
        <taxon>Nocardioides</taxon>
    </lineage>
</organism>
<keyword evidence="1" id="KW-0472">Membrane</keyword>
<evidence type="ECO:0000313" key="4">
    <source>
        <dbReference type="Proteomes" id="UP000502035"/>
    </source>
</evidence>
<dbReference type="Pfam" id="PF07331">
    <property type="entry name" value="TctB"/>
    <property type="match status" value="1"/>
</dbReference>
<keyword evidence="1" id="KW-1133">Transmembrane helix</keyword>
<sequence>MTTREPETDRTDEPDILAELQAEVARELADERPPAGGPAYQLVSAAVVLVLGIGAAVLAHGYGLGSLRRPGPGLWPFAVSLVIVLLAIVLLVIGRTLDDAEKFTRSSFLVLAGGATFVGLGLLLPTIGFEIPALALCVVWLRFLGGESWRSTIVISLCTTAAFYLLFLYALKIPLPHLLAF</sequence>
<feature type="transmembrane region" description="Helical" evidence="1">
    <location>
        <begin position="74"/>
        <end position="96"/>
    </location>
</feature>
<dbReference type="RefSeq" id="WP_166315373.1">
    <property type="nucleotide sequence ID" value="NZ_CP049866.1"/>
</dbReference>
<name>A0A6G7YD85_9ACTN</name>
<evidence type="ECO:0000313" key="3">
    <source>
        <dbReference type="EMBL" id="QIK74782.1"/>
    </source>
</evidence>
<dbReference type="KEGG" id="npi:G7071_04405"/>
<reference evidence="3 4" key="1">
    <citation type="submission" date="2020-03" db="EMBL/GenBank/DDBJ databases">
        <title>Nocardioides sp. nov., isolated from fish.</title>
        <authorList>
            <person name="Hyun D.-W."/>
            <person name="Bae J.-W."/>
        </authorList>
    </citation>
    <scope>NUCLEOTIDE SEQUENCE [LARGE SCALE GENOMIC DNA]</scope>
    <source>
        <strain evidence="3 4">HDW12A</strain>
    </source>
</reference>
<gene>
    <name evidence="3" type="ORF">G7071_04405</name>
</gene>
<dbReference type="InterPro" id="IPR009936">
    <property type="entry name" value="DUF1468"/>
</dbReference>
<evidence type="ECO:0000256" key="1">
    <source>
        <dbReference type="SAM" id="Phobius"/>
    </source>
</evidence>
<dbReference type="Proteomes" id="UP000502035">
    <property type="component" value="Chromosome"/>
</dbReference>